<keyword evidence="6 8" id="KW-0949">S-adenosyl-L-methionine</keyword>
<dbReference type="PANTHER" id="PTHR11579:SF0">
    <property type="entry name" value="PROTEIN-L-ISOASPARTATE(D-ASPARTATE) O-METHYLTRANSFERASE"/>
    <property type="match status" value="1"/>
</dbReference>
<name>A0A6A4K4M1_APOLU</name>
<accession>A0A6A4K4M1</accession>
<dbReference type="SUPFAM" id="SSF53335">
    <property type="entry name" value="S-adenosyl-L-methionine-dependent methyltransferases"/>
    <property type="match status" value="1"/>
</dbReference>
<gene>
    <name evidence="9" type="ORF">GE061_010853</name>
</gene>
<comment type="caution">
    <text evidence="9">The sequence shown here is derived from an EMBL/GenBank/DDBJ whole genome shotgun (WGS) entry which is preliminary data.</text>
</comment>
<dbReference type="NCBIfam" id="TIGR00080">
    <property type="entry name" value="pimt"/>
    <property type="match status" value="1"/>
</dbReference>
<proteinExistence type="inferred from homology"/>
<dbReference type="InterPro" id="IPR000682">
    <property type="entry name" value="PCMT"/>
</dbReference>
<dbReference type="Gene3D" id="3.40.50.150">
    <property type="entry name" value="Vaccinia Virus protein VP39"/>
    <property type="match status" value="1"/>
</dbReference>
<dbReference type="CDD" id="cd02440">
    <property type="entry name" value="AdoMet_MTases"/>
    <property type="match status" value="1"/>
</dbReference>
<dbReference type="FunFam" id="3.40.50.150:FF:000027">
    <property type="entry name" value="Protein-L-isoaspartate O-methyltransferase"/>
    <property type="match status" value="1"/>
</dbReference>
<reference evidence="9" key="1">
    <citation type="journal article" date="2021" name="Mol. Ecol. Resour.">
        <title>Apolygus lucorum genome provides insights into omnivorousness and mesophyll feeding.</title>
        <authorList>
            <person name="Liu Y."/>
            <person name="Liu H."/>
            <person name="Wang H."/>
            <person name="Huang T."/>
            <person name="Liu B."/>
            <person name="Yang B."/>
            <person name="Yin L."/>
            <person name="Li B."/>
            <person name="Zhang Y."/>
            <person name="Zhang S."/>
            <person name="Jiang F."/>
            <person name="Zhang X."/>
            <person name="Ren Y."/>
            <person name="Wang B."/>
            <person name="Wang S."/>
            <person name="Lu Y."/>
            <person name="Wu K."/>
            <person name="Fan W."/>
            <person name="Wang G."/>
        </authorList>
    </citation>
    <scope>NUCLEOTIDE SEQUENCE</scope>
    <source>
        <strain evidence="9">12Hb</strain>
    </source>
</reference>
<protein>
    <recommendedName>
        <fullName evidence="8">Protein-L-isoaspartate O-methyltransferase</fullName>
        <ecNumber evidence="8">2.1.1.77</ecNumber>
    </recommendedName>
</protein>
<evidence type="ECO:0000256" key="6">
    <source>
        <dbReference type="ARBA" id="ARBA00022691"/>
    </source>
</evidence>
<evidence type="ECO:0000313" key="10">
    <source>
        <dbReference type="Proteomes" id="UP000466442"/>
    </source>
</evidence>
<evidence type="ECO:0000256" key="7">
    <source>
        <dbReference type="ARBA" id="ARBA00035815"/>
    </source>
</evidence>
<evidence type="ECO:0000256" key="4">
    <source>
        <dbReference type="ARBA" id="ARBA00022603"/>
    </source>
</evidence>
<dbReference type="PANTHER" id="PTHR11579">
    <property type="entry name" value="PROTEIN-L-ISOASPARTATE O-METHYLTRANSFERASE"/>
    <property type="match status" value="1"/>
</dbReference>
<keyword evidence="5 8" id="KW-0808">Transferase</keyword>
<dbReference type="EC" id="2.1.1.77" evidence="8"/>
<comment type="catalytic activity">
    <reaction evidence="7">
        <text>[protein]-L-isoaspartate + S-adenosyl-L-methionine = [protein]-L-isoaspartate alpha-methyl ester + S-adenosyl-L-homocysteine</text>
        <dbReference type="Rhea" id="RHEA:12705"/>
        <dbReference type="Rhea" id="RHEA-COMP:12143"/>
        <dbReference type="Rhea" id="RHEA-COMP:12144"/>
        <dbReference type="ChEBI" id="CHEBI:57856"/>
        <dbReference type="ChEBI" id="CHEBI:59789"/>
        <dbReference type="ChEBI" id="CHEBI:90596"/>
        <dbReference type="ChEBI" id="CHEBI:90598"/>
        <dbReference type="EC" id="2.1.1.77"/>
    </reaction>
    <physiologicalReaction direction="left-to-right" evidence="7">
        <dbReference type="Rhea" id="RHEA:12706"/>
    </physiologicalReaction>
</comment>
<dbReference type="AlphaFoldDB" id="A0A6A4K4M1"/>
<organism evidence="9 10">
    <name type="scientific">Apolygus lucorum</name>
    <name type="common">Small green plant bug</name>
    <name type="synonym">Lygocoris lucorum</name>
    <dbReference type="NCBI Taxonomy" id="248454"/>
    <lineage>
        <taxon>Eukaryota</taxon>
        <taxon>Metazoa</taxon>
        <taxon>Ecdysozoa</taxon>
        <taxon>Arthropoda</taxon>
        <taxon>Hexapoda</taxon>
        <taxon>Insecta</taxon>
        <taxon>Pterygota</taxon>
        <taxon>Neoptera</taxon>
        <taxon>Paraneoptera</taxon>
        <taxon>Hemiptera</taxon>
        <taxon>Heteroptera</taxon>
        <taxon>Panheteroptera</taxon>
        <taxon>Cimicomorpha</taxon>
        <taxon>Miridae</taxon>
        <taxon>Mirini</taxon>
        <taxon>Apolygus</taxon>
    </lineage>
</organism>
<evidence type="ECO:0000256" key="1">
    <source>
        <dbReference type="ARBA" id="ARBA00004496"/>
    </source>
</evidence>
<sequence>MAWRSRYRGGSNAELVKRLRLTNVIRSDIVADVMASVDRGKYSDSNPYDDSPQSIGYNVTISAPHMHAMALELLKDLLVPGARALDVGSGSGYLTACMGLMVAPSGIAIGIDHIREIVETSIANVMSDHPELLQNGVVKLVIGDGRMGFPEGAPYHAIHVGAASAALPTPLVDQLAPGGRLVIPIGPAGATQKLEVIDKYADGRLSRKSLMMVSYVPLTDKATQWSGSWR</sequence>
<evidence type="ECO:0000256" key="3">
    <source>
        <dbReference type="ARBA" id="ARBA00022490"/>
    </source>
</evidence>
<dbReference type="Pfam" id="PF01135">
    <property type="entry name" value="PCMT"/>
    <property type="match status" value="1"/>
</dbReference>
<evidence type="ECO:0000256" key="5">
    <source>
        <dbReference type="ARBA" id="ARBA00022679"/>
    </source>
</evidence>
<evidence type="ECO:0000313" key="9">
    <source>
        <dbReference type="EMBL" id="KAF6213138.1"/>
    </source>
</evidence>
<dbReference type="Proteomes" id="UP000466442">
    <property type="component" value="Unassembled WGS sequence"/>
</dbReference>
<dbReference type="PROSITE" id="PS01279">
    <property type="entry name" value="PCMT"/>
    <property type="match status" value="1"/>
</dbReference>
<dbReference type="GO" id="GO:0032259">
    <property type="term" value="P:methylation"/>
    <property type="evidence" value="ECO:0007669"/>
    <property type="project" value="UniProtKB-KW"/>
</dbReference>
<evidence type="ECO:0000256" key="2">
    <source>
        <dbReference type="ARBA" id="ARBA00005369"/>
    </source>
</evidence>
<dbReference type="EMBL" id="WIXP02000003">
    <property type="protein sequence ID" value="KAF6213138.1"/>
    <property type="molecule type" value="Genomic_DNA"/>
</dbReference>
<evidence type="ECO:0000256" key="8">
    <source>
        <dbReference type="RuleBase" id="RU003802"/>
    </source>
</evidence>
<dbReference type="GO" id="GO:0004719">
    <property type="term" value="F:protein-L-isoaspartate (D-aspartate) O-methyltransferase activity"/>
    <property type="evidence" value="ECO:0007669"/>
    <property type="project" value="UniProtKB-UniRule"/>
</dbReference>
<comment type="similarity">
    <text evidence="2 8">Belongs to the methyltransferase superfamily. L-isoaspartyl/D-aspartyl protein methyltransferase family.</text>
</comment>
<keyword evidence="10" id="KW-1185">Reference proteome</keyword>
<dbReference type="GO" id="GO:0005737">
    <property type="term" value="C:cytoplasm"/>
    <property type="evidence" value="ECO:0007669"/>
    <property type="project" value="UniProtKB-SubCell"/>
</dbReference>
<keyword evidence="4 8" id="KW-0489">Methyltransferase</keyword>
<keyword evidence="3" id="KW-0963">Cytoplasm</keyword>
<dbReference type="InterPro" id="IPR029063">
    <property type="entry name" value="SAM-dependent_MTases_sf"/>
</dbReference>
<comment type="subcellular location">
    <subcellularLocation>
        <location evidence="1">Cytoplasm</location>
    </subcellularLocation>
</comment>
<dbReference type="OrthoDB" id="73890at2759"/>